<reference evidence="2" key="2">
    <citation type="journal article" date="2021" name="PeerJ">
        <title>Extensive microbial diversity within the chicken gut microbiome revealed by metagenomics and culture.</title>
        <authorList>
            <person name="Gilroy R."/>
            <person name="Ravi A."/>
            <person name="Getino M."/>
            <person name="Pursley I."/>
            <person name="Horton D.L."/>
            <person name="Alikhan N.F."/>
            <person name="Baker D."/>
            <person name="Gharbi K."/>
            <person name="Hall N."/>
            <person name="Watson M."/>
            <person name="Adriaenssens E.M."/>
            <person name="Foster-Nyarko E."/>
            <person name="Jarju S."/>
            <person name="Secka A."/>
            <person name="Antonio M."/>
            <person name="Oren A."/>
            <person name="Chaudhuri R.R."/>
            <person name="La Ragione R."/>
            <person name="Hildebrand F."/>
            <person name="Pallen M.J."/>
        </authorList>
    </citation>
    <scope>NUCLEOTIDE SEQUENCE</scope>
    <source>
        <strain evidence="2">C6-149</strain>
    </source>
</reference>
<evidence type="ECO:0008006" key="4">
    <source>
        <dbReference type="Google" id="ProtNLM"/>
    </source>
</evidence>
<organism evidence="2 3">
    <name type="scientific">Candidatus Gallilactobacillus intestinavium</name>
    <dbReference type="NCBI Taxonomy" id="2840838"/>
    <lineage>
        <taxon>Bacteria</taxon>
        <taxon>Bacillati</taxon>
        <taxon>Bacillota</taxon>
        <taxon>Bacilli</taxon>
        <taxon>Lactobacillales</taxon>
        <taxon>Lactobacillaceae</taxon>
        <taxon>Lactobacillaceae incertae sedis</taxon>
        <taxon>Candidatus Gallilactobacillus</taxon>
    </lineage>
</organism>
<comment type="caution">
    <text evidence="2">The sequence shown here is derived from an EMBL/GenBank/DDBJ whole genome shotgun (WGS) entry which is preliminary data.</text>
</comment>
<dbReference type="AlphaFoldDB" id="A0A9D9E5D7"/>
<feature type="transmembrane region" description="Helical" evidence="1">
    <location>
        <begin position="12"/>
        <end position="32"/>
    </location>
</feature>
<dbReference type="Proteomes" id="UP000823614">
    <property type="component" value="Unassembled WGS sequence"/>
</dbReference>
<keyword evidence="1" id="KW-0812">Transmembrane</keyword>
<feature type="transmembrane region" description="Helical" evidence="1">
    <location>
        <begin position="39"/>
        <end position="59"/>
    </location>
</feature>
<proteinExistence type="predicted"/>
<dbReference type="InterPro" id="IPR020215">
    <property type="entry name" value="EbsA-like"/>
</dbReference>
<evidence type="ECO:0000313" key="3">
    <source>
        <dbReference type="Proteomes" id="UP000823614"/>
    </source>
</evidence>
<protein>
    <recommendedName>
        <fullName evidence="4">Pore-forming protein</fullName>
    </recommendedName>
</protein>
<evidence type="ECO:0000256" key="1">
    <source>
        <dbReference type="SAM" id="Phobius"/>
    </source>
</evidence>
<accession>A0A9D9E5D7</accession>
<dbReference type="Pfam" id="PF17255">
    <property type="entry name" value="EbsA"/>
    <property type="match status" value="1"/>
</dbReference>
<reference evidence="2" key="1">
    <citation type="submission" date="2020-10" db="EMBL/GenBank/DDBJ databases">
        <authorList>
            <person name="Gilroy R."/>
        </authorList>
    </citation>
    <scope>NUCLEOTIDE SEQUENCE</scope>
    <source>
        <strain evidence="2">C6-149</strain>
    </source>
</reference>
<sequence>MNKKRFYYQPAGVSGFIDWCWILMCIFLLIILQYEICKFNWLVIILSLIYLLFLLWQILGRQVVINGEEFVIHKLLHRRDVMINVHQLKNVNFTKHVFSFTVSNEKYNLFLSKKSIVLIKKIINE</sequence>
<dbReference type="EMBL" id="JADIMP010000007">
    <property type="protein sequence ID" value="MBO8440887.1"/>
    <property type="molecule type" value="Genomic_DNA"/>
</dbReference>
<gene>
    <name evidence="2" type="ORF">IAA89_00320</name>
</gene>
<keyword evidence="1" id="KW-1133">Transmembrane helix</keyword>
<name>A0A9D9E5D7_9LACO</name>
<evidence type="ECO:0000313" key="2">
    <source>
        <dbReference type="EMBL" id="MBO8440887.1"/>
    </source>
</evidence>
<keyword evidence="1" id="KW-0472">Membrane</keyword>